<sequence>MTDYVKQTAKRSLALSQDAVQSFGWLYPIYGIPYFLQHSELRKPLEKLILPSLAISAVVFGLMFTFTYVPQALALSALQLGPWGFITAFGVVLEESQFIISIVLKAFLFNTTLAETFDNVLLIKGQDELVSKGREISQAKAGQSGKTLGKMVMKPLDKFKPAAIIKYLISIPLNAIPVVGTFVFFALNGVQQGPAQMSRYHQLKQFTPEQKKKFVHEHRGAYTALGVTSLLLTLVPVIGPVVFAYSNQVGAALLAVDLETKKGKVAEGEREIRGGRKKEL</sequence>
<feature type="transmembrane region" description="Helical" evidence="5">
    <location>
        <begin position="164"/>
        <end position="187"/>
    </location>
</feature>
<evidence type="ECO:0000256" key="3">
    <source>
        <dbReference type="ARBA" id="ARBA00022989"/>
    </source>
</evidence>
<evidence type="ECO:0000256" key="5">
    <source>
        <dbReference type="SAM" id="Phobius"/>
    </source>
</evidence>
<proteinExistence type="predicted"/>
<keyword evidence="2 5" id="KW-0812">Transmembrane</keyword>
<accession>A0A0F7SSJ4</accession>
<dbReference type="PANTHER" id="PTHR34292">
    <property type="entry name" value="OUTER SPORE WALL PROTEIN LDS1"/>
    <property type="match status" value="1"/>
</dbReference>
<comment type="subcellular location">
    <subcellularLocation>
        <location evidence="1">Membrane</location>
        <topology evidence="1">Multi-pass membrane protein</topology>
    </subcellularLocation>
</comment>
<dbReference type="Pfam" id="PF07264">
    <property type="entry name" value="EI24"/>
    <property type="match status" value="1"/>
</dbReference>
<feature type="transmembrane region" description="Helical" evidence="5">
    <location>
        <begin position="48"/>
        <end position="66"/>
    </location>
</feature>
<evidence type="ECO:0000256" key="2">
    <source>
        <dbReference type="ARBA" id="ARBA00022692"/>
    </source>
</evidence>
<reference evidence="6" key="1">
    <citation type="submission" date="2014-08" db="EMBL/GenBank/DDBJ databases">
        <authorList>
            <person name="Sharma Rahul"/>
            <person name="Thines Marco"/>
        </authorList>
    </citation>
    <scope>NUCLEOTIDE SEQUENCE</scope>
</reference>
<feature type="transmembrane region" description="Helical" evidence="5">
    <location>
        <begin position="221"/>
        <end position="245"/>
    </location>
</feature>
<dbReference type="InterPro" id="IPR052786">
    <property type="entry name" value="Spore_wall_assembly"/>
</dbReference>
<evidence type="ECO:0000256" key="1">
    <source>
        <dbReference type="ARBA" id="ARBA00004141"/>
    </source>
</evidence>
<organism evidence="6">
    <name type="scientific">Phaffia rhodozyma</name>
    <name type="common">Yeast</name>
    <name type="synonym">Xanthophyllomyces dendrorhous</name>
    <dbReference type="NCBI Taxonomy" id="264483"/>
    <lineage>
        <taxon>Eukaryota</taxon>
        <taxon>Fungi</taxon>
        <taxon>Dikarya</taxon>
        <taxon>Basidiomycota</taxon>
        <taxon>Agaricomycotina</taxon>
        <taxon>Tremellomycetes</taxon>
        <taxon>Cystofilobasidiales</taxon>
        <taxon>Mrakiaceae</taxon>
        <taxon>Phaffia</taxon>
    </lineage>
</organism>
<dbReference type="InterPro" id="IPR059112">
    <property type="entry name" value="CysZ/EI24"/>
</dbReference>
<keyword evidence="4 5" id="KW-0472">Membrane</keyword>
<dbReference type="AlphaFoldDB" id="A0A0F7SSJ4"/>
<dbReference type="PANTHER" id="PTHR34292:SF2">
    <property type="entry name" value="OUTER SPORE WALL PROTEIN LDS1"/>
    <property type="match status" value="1"/>
</dbReference>
<keyword evidence="3 5" id="KW-1133">Transmembrane helix</keyword>
<evidence type="ECO:0000313" key="6">
    <source>
        <dbReference type="EMBL" id="CED84431.1"/>
    </source>
</evidence>
<dbReference type="EMBL" id="LN483166">
    <property type="protein sequence ID" value="CED84431.1"/>
    <property type="molecule type" value="Genomic_DNA"/>
</dbReference>
<protein>
    <submittedName>
        <fullName evidence="6">Uncharacterized protein</fullName>
    </submittedName>
</protein>
<name>A0A0F7SSJ4_PHARH</name>
<evidence type="ECO:0000256" key="4">
    <source>
        <dbReference type="ARBA" id="ARBA00023136"/>
    </source>
</evidence>